<organism evidence="13 14">
    <name type="scientific">Sutterella megalosphaeroides</name>
    <dbReference type="NCBI Taxonomy" id="2494234"/>
    <lineage>
        <taxon>Bacteria</taxon>
        <taxon>Pseudomonadati</taxon>
        <taxon>Pseudomonadota</taxon>
        <taxon>Betaproteobacteria</taxon>
        <taxon>Burkholderiales</taxon>
        <taxon>Sutterellaceae</taxon>
        <taxon>Sutterella</taxon>
    </lineage>
</organism>
<dbReference type="Pfam" id="PF02518">
    <property type="entry name" value="HATPase_c"/>
    <property type="match status" value="1"/>
</dbReference>
<comment type="catalytic activity">
    <reaction evidence="1">
        <text>ATP + protein L-histidine = ADP + protein N-phospho-L-histidine.</text>
        <dbReference type="EC" id="2.7.13.3"/>
    </reaction>
</comment>
<feature type="compositionally biased region" description="Acidic residues" evidence="10">
    <location>
        <begin position="631"/>
        <end position="640"/>
    </location>
</feature>
<dbReference type="CDD" id="cd00075">
    <property type="entry name" value="HATPase"/>
    <property type="match status" value="1"/>
</dbReference>
<sequence>MLGAGLLALAGSASATAVADAPNAPSVPTVPTTPAAVDLLSSASVRVPFPKPVTLRIGRMSGPADLDASLDEPVLLFSDFFSDRVSIEWVEIPAADAADTLKRERPDFVLAYPSFMADAAAAGITLHQVAARKTAYAESAGHSVGTALVVLDARRNLRTLKDLKGKRLAADLPESITELALLDRVRESGEDPWHYFGDIIHLSAAYPNAVAAVLGGGVDAAALPTCLLESLERSGLVAPGLLRVVDGVLDGHLACRRTSALFPDVSLYAFDWTPEPVVRDTTLALLSPPAPSAGLHAVTPGSPSYGWVAFSPGEDLTRLYRSLAAGPYKYLREYSPSALYERYGTYVNAALLLLLWLVVNEVRLRRLVSVRTQSLRKALADRARLEVEARRARARLSGLEKRSIVNQMSGMIAHEIRSPVGSIRNFAAVLKLLLARDGNTNADIRTALDGIDGEALRIAGIVDRVRRYAKAQHGAQVPCDLVEIAQRALRALDLSKTDHVPVVLDLPERAPVKGDPLELELLILNLIKNAAEASAESPDAKVALSLAEISPEDDPAGCARIRLTVEDNGPELSDAGFERLTAGFDSVKPEGLGLGLGIVRGIADSHGATIKFRRRPGGGVVVDVVFEMLVENEESDDADEPHESSVPSPDAPNSAAADAVSPPGAEPSRRA</sequence>
<dbReference type="InterPro" id="IPR005467">
    <property type="entry name" value="His_kinase_dom"/>
</dbReference>
<dbReference type="KEGG" id="sutt:SUTMEG_09060"/>
<dbReference type="SMART" id="SM00387">
    <property type="entry name" value="HATPase_c"/>
    <property type="match status" value="1"/>
</dbReference>
<name>A0A2Z6I954_9BURK</name>
<feature type="chain" id="PRO_5016366968" description="histidine kinase" evidence="11">
    <location>
        <begin position="20"/>
        <end position="671"/>
    </location>
</feature>
<dbReference type="Gene3D" id="3.30.565.10">
    <property type="entry name" value="Histidine kinase-like ATPase, C-terminal domain"/>
    <property type="match status" value="1"/>
</dbReference>
<evidence type="ECO:0000256" key="5">
    <source>
        <dbReference type="ARBA" id="ARBA00022741"/>
    </source>
</evidence>
<dbReference type="CDD" id="cd00082">
    <property type="entry name" value="HisKA"/>
    <property type="match status" value="1"/>
</dbReference>
<evidence type="ECO:0000313" key="13">
    <source>
        <dbReference type="EMBL" id="BBF23015.1"/>
    </source>
</evidence>
<feature type="domain" description="Histidine kinase" evidence="12">
    <location>
        <begin position="411"/>
        <end position="630"/>
    </location>
</feature>
<keyword evidence="14" id="KW-1185">Reference proteome</keyword>
<keyword evidence="3" id="KW-0597">Phosphoprotein</keyword>
<feature type="coiled-coil region" evidence="9">
    <location>
        <begin position="375"/>
        <end position="402"/>
    </location>
</feature>
<gene>
    <name evidence="13" type="ORF">SUTMEG_09060</name>
</gene>
<dbReference type="Gene3D" id="1.10.287.130">
    <property type="match status" value="1"/>
</dbReference>
<dbReference type="SUPFAM" id="SSF53850">
    <property type="entry name" value="Periplasmic binding protein-like II"/>
    <property type="match status" value="1"/>
</dbReference>
<dbReference type="SUPFAM" id="SSF47384">
    <property type="entry name" value="Homodimeric domain of signal transducing histidine kinase"/>
    <property type="match status" value="1"/>
</dbReference>
<keyword evidence="9" id="KW-0175">Coiled coil</keyword>
<evidence type="ECO:0000256" key="8">
    <source>
        <dbReference type="ARBA" id="ARBA00023012"/>
    </source>
</evidence>
<keyword evidence="7" id="KW-0067">ATP-binding</keyword>
<dbReference type="InterPro" id="IPR036890">
    <property type="entry name" value="HATPase_C_sf"/>
</dbReference>
<evidence type="ECO:0000313" key="14">
    <source>
        <dbReference type="Proteomes" id="UP000271003"/>
    </source>
</evidence>
<dbReference type="Gene3D" id="3.40.190.10">
    <property type="entry name" value="Periplasmic binding protein-like II"/>
    <property type="match status" value="1"/>
</dbReference>
<dbReference type="PANTHER" id="PTHR43065">
    <property type="entry name" value="SENSOR HISTIDINE KINASE"/>
    <property type="match status" value="1"/>
</dbReference>
<dbReference type="Pfam" id="PF12974">
    <property type="entry name" value="Phosphonate-bd"/>
    <property type="match status" value="1"/>
</dbReference>
<feature type="region of interest" description="Disordered" evidence="10">
    <location>
        <begin position="631"/>
        <end position="671"/>
    </location>
</feature>
<dbReference type="PROSITE" id="PS50109">
    <property type="entry name" value="HIS_KIN"/>
    <property type="match status" value="1"/>
</dbReference>
<dbReference type="SMART" id="SM00388">
    <property type="entry name" value="HisKA"/>
    <property type="match status" value="1"/>
</dbReference>
<evidence type="ECO:0000256" key="3">
    <source>
        <dbReference type="ARBA" id="ARBA00022553"/>
    </source>
</evidence>
<evidence type="ECO:0000259" key="12">
    <source>
        <dbReference type="PROSITE" id="PS50109"/>
    </source>
</evidence>
<dbReference type="Pfam" id="PF00512">
    <property type="entry name" value="HisKA"/>
    <property type="match status" value="1"/>
</dbReference>
<dbReference type="SUPFAM" id="SSF55874">
    <property type="entry name" value="ATPase domain of HSP90 chaperone/DNA topoisomerase II/histidine kinase"/>
    <property type="match status" value="1"/>
</dbReference>
<dbReference type="InterPro" id="IPR003594">
    <property type="entry name" value="HATPase_dom"/>
</dbReference>
<dbReference type="Proteomes" id="UP000271003">
    <property type="component" value="Chromosome"/>
</dbReference>
<dbReference type="InterPro" id="IPR003661">
    <property type="entry name" value="HisK_dim/P_dom"/>
</dbReference>
<evidence type="ECO:0000256" key="4">
    <source>
        <dbReference type="ARBA" id="ARBA00022679"/>
    </source>
</evidence>
<reference evidence="13 14" key="1">
    <citation type="journal article" date="2018" name="Int. J. Syst. Evol. Microbiol.">
        <title>Mesosutterella multiformis gen. nov., sp. nov., a member of the family Sutterellaceae and Sutterella megalosphaeroides sp. nov., isolated from human faeces.</title>
        <authorList>
            <person name="Sakamoto M."/>
            <person name="Ikeyama N."/>
            <person name="Kunihiro T."/>
            <person name="Iino T."/>
            <person name="Yuki M."/>
            <person name="Ohkuma M."/>
        </authorList>
    </citation>
    <scope>NUCLEOTIDE SEQUENCE [LARGE SCALE GENOMIC DNA]</scope>
    <source>
        <strain evidence="13 14">6FBBBH3</strain>
    </source>
</reference>
<keyword evidence="8" id="KW-0902">Two-component regulatory system</keyword>
<evidence type="ECO:0000256" key="11">
    <source>
        <dbReference type="SAM" id="SignalP"/>
    </source>
</evidence>
<proteinExistence type="predicted"/>
<keyword evidence="5" id="KW-0547">Nucleotide-binding</keyword>
<evidence type="ECO:0000256" key="7">
    <source>
        <dbReference type="ARBA" id="ARBA00022840"/>
    </source>
</evidence>
<evidence type="ECO:0000256" key="1">
    <source>
        <dbReference type="ARBA" id="ARBA00000085"/>
    </source>
</evidence>
<feature type="signal peptide" evidence="11">
    <location>
        <begin position="1"/>
        <end position="19"/>
    </location>
</feature>
<dbReference type="EC" id="2.7.13.3" evidence="2"/>
<dbReference type="PANTHER" id="PTHR43065:SF10">
    <property type="entry name" value="PEROXIDE STRESS-ACTIVATED HISTIDINE KINASE MAK3"/>
    <property type="match status" value="1"/>
</dbReference>
<keyword evidence="6" id="KW-0418">Kinase</keyword>
<evidence type="ECO:0000256" key="9">
    <source>
        <dbReference type="SAM" id="Coils"/>
    </source>
</evidence>
<dbReference type="AlphaFoldDB" id="A0A2Z6I954"/>
<dbReference type="GO" id="GO:0005524">
    <property type="term" value="F:ATP binding"/>
    <property type="evidence" value="ECO:0007669"/>
    <property type="project" value="UniProtKB-KW"/>
</dbReference>
<dbReference type="InterPro" id="IPR036097">
    <property type="entry name" value="HisK_dim/P_sf"/>
</dbReference>
<dbReference type="GO" id="GO:0000155">
    <property type="term" value="F:phosphorelay sensor kinase activity"/>
    <property type="evidence" value="ECO:0007669"/>
    <property type="project" value="InterPro"/>
</dbReference>
<feature type="compositionally biased region" description="Low complexity" evidence="10">
    <location>
        <begin position="644"/>
        <end position="663"/>
    </location>
</feature>
<accession>A0A2Z6I954</accession>
<protein>
    <recommendedName>
        <fullName evidence="2">histidine kinase</fullName>
        <ecNumber evidence="2">2.7.13.3</ecNumber>
    </recommendedName>
</protein>
<evidence type="ECO:0000256" key="6">
    <source>
        <dbReference type="ARBA" id="ARBA00022777"/>
    </source>
</evidence>
<evidence type="ECO:0000256" key="2">
    <source>
        <dbReference type="ARBA" id="ARBA00012438"/>
    </source>
</evidence>
<dbReference type="EMBL" id="AP018786">
    <property type="protein sequence ID" value="BBF23015.1"/>
    <property type="molecule type" value="Genomic_DNA"/>
</dbReference>
<keyword evidence="4" id="KW-0808">Transferase</keyword>
<keyword evidence="11" id="KW-0732">Signal</keyword>
<evidence type="ECO:0000256" key="10">
    <source>
        <dbReference type="SAM" id="MobiDB-lite"/>
    </source>
</evidence>